<dbReference type="GO" id="GO:0008170">
    <property type="term" value="F:N-methyltransferase activity"/>
    <property type="evidence" value="ECO:0007669"/>
    <property type="project" value="InterPro"/>
</dbReference>
<name>A0A857DH49_9FIRM</name>
<dbReference type="RefSeq" id="WP_158208195.1">
    <property type="nucleotide sequence ID" value="NZ_CP046996.1"/>
</dbReference>
<comment type="catalytic activity">
    <reaction evidence="5">
        <text>a 2'-deoxyadenosine in DNA + S-adenosyl-L-methionine = an N(6)-methyl-2'-deoxyadenosine in DNA + S-adenosyl-L-homocysteine + H(+)</text>
        <dbReference type="Rhea" id="RHEA:15197"/>
        <dbReference type="Rhea" id="RHEA-COMP:12418"/>
        <dbReference type="Rhea" id="RHEA-COMP:12419"/>
        <dbReference type="ChEBI" id="CHEBI:15378"/>
        <dbReference type="ChEBI" id="CHEBI:57856"/>
        <dbReference type="ChEBI" id="CHEBI:59789"/>
        <dbReference type="ChEBI" id="CHEBI:90615"/>
        <dbReference type="ChEBI" id="CHEBI:90616"/>
        <dbReference type="EC" id="2.1.1.72"/>
    </reaction>
</comment>
<dbReference type="PROSITE" id="PS00092">
    <property type="entry name" value="N6_MTASE"/>
    <property type="match status" value="1"/>
</dbReference>
<evidence type="ECO:0000256" key="1">
    <source>
        <dbReference type="ARBA" id="ARBA00011900"/>
    </source>
</evidence>
<accession>A0A857DH49</accession>
<dbReference type="PRINTS" id="PR00507">
    <property type="entry name" value="N12N6MTFRASE"/>
</dbReference>
<dbReference type="InterPro" id="IPR009061">
    <property type="entry name" value="DNA-bd_dom_put_sf"/>
</dbReference>
<dbReference type="InterPro" id="IPR025931">
    <property type="entry name" value="TaqI_C"/>
</dbReference>
<dbReference type="GO" id="GO:0032259">
    <property type="term" value="P:methylation"/>
    <property type="evidence" value="ECO:0007669"/>
    <property type="project" value="UniProtKB-KW"/>
</dbReference>
<dbReference type="InterPro" id="IPR003356">
    <property type="entry name" value="DNA_methylase_A-5"/>
</dbReference>
<keyword evidence="4" id="KW-0680">Restriction system</keyword>
<dbReference type="EMBL" id="CP046996">
    <property type="protein sequence ID" value="QHA00123.1"/>
    <property type="molecule type" value="Genomic_DNA"/>
</dbReference>
<organism evidence="8 9">
    <name type="scientific">Dehalobacter restrictus</name>
    <dbReference type="NCBI Taxonomy" id="55583"/>
    <lineage>
        <taxon>Bacteria</taxon>
        <taxon>Bacillati</taxon>
        <taxon>Bacillota</taxon>
        <taxon>Clostridia</taxon>
        <taxon>Eubacteriales</taxon>
        <taxon>Desulfitobacteriaceae</taxon>
        <taxon>Dehalobacter</taxon>
    </lineage>
</organism>
<feature type="domain" description="DNA methylase adenine-specific" evidence="6">
    <location>
        <begin position="194"/>
        <end position="458"/>
    </location>
</feature>
<dbReference type="REBASE" id="360374">
    <property type="entry name" value="M.Dre12DCAORF5405P"/>
</dbReference>
<dbReference type="GO" id="GO:0003677">
    <property type="term" value="F:DNA binding"/>
    <property type="evidence" value="ECO:0007669"/>
    <property type="project" value="InterPro"/>
</dbReference>
<dbReference type="Proteomes" id="UP000430508">
    <property type="component" value="Chromosome"/>
</dbReference>
<dbReference type="PANTHER" id="PTHR33841">
    <property type="entry name" value="DNA METHYLTRANSFERASE YEEA-RELATED"/>
    <property type="match status" value="1"/>
</dbReference>
<dbReference type="CDD" id="cd02440">
    <property type="entry name" value="AdoMet_MTases"/>
    <property type="match status" value="1"/>
</dbReference>
<evidence type="ECO:0000256" key="3">
    <source>
        <dbReference type="ARBA" id="ARBA00022679"/>
    </source>
</evidence>
<dbReference type="SUPFAM" id="SSF53335">
    <property type="entry name" value="S-adenosyl-L-methionine-dependent methyltransferases"/>
    <property type="match status" value="1"/>
</dbReference>
<dbReference type="GO" id="GO:0009007">
    <property type="term" value="F:site-specific DNA-methyltransferase (adenine-specific) activity"/>
    <property type="evidence" value="ECO:0007669"/>
    <property type="project" value="UniProtKB-EC"/>
</dbReference>
<evidence type="ECO:0000256" key="5">
    <source>
        <dbReference type="ARBA" id="ARBA00047942"/>
    </source>
</evidence>
<dbReference type="InterPro" id="IPR029063">
    <property type="entry name" value="SAM-dependent_MTases_sf"/>
</dbReference>
<dbReference type="Pfam" id="PF02384">
    <property type="entry name" value="N6_Mtase"/>
    <property type="match status" value="1"/>
</dbReference>
<gene>
    <name evidence="8" type="ORF">GQ588_05405</name>
</gene>
<dbReference type="Gene3D" id="3.40.50.150">
    <property type="entry name" value="Vaccinia Virus protein VP39"/>
    <property type="match status" value="1"/>
</dbReference>
<dbReference type="Pfam" id="PF12950">
    <property type="entry name" value="TaqI_C"/>
    <property type="match status" value="1"/>
</dbReference>
<sequence length="659" mass="76098">MDNHRIDSKLIAEILGVSVPSIRNWVRHGYLHPSDPGGKVFDLDEVLLLRERIAQGELDRLRKRANKVSADKRFAPTEYVSNERTRKQIVDLLAYLFRHNIDRGWAVFILALNLFRSSGDILSDDLKQIIDFPEAIFQRQHVRMELKNFYQDILRASEQSSLESSLEAPLKSSNGRPDSQHLEHLFNICFPLEDDILGLIYQALTMEGNKSRLGSYFTPRGITDDAVRTYIRSGQKVLDPCCGTGQYLLSFARNMDEPGNILGMDIDLTSVRIARLNLLLTCSRDFQPNVIHCNTLTNMEWDTSALGEFDFIATNPPWGAEIDLGVRQKMAVEFPEITSGESFSYFLRASLDLLKDGGVVSFILPESILNIHAHADIRGYLLENCQIIRIEYMGRRFKNVFSAVIRLDIRKALPSEKDQVLVKFPKQGYLVSQERFRRNAWHIFDIYLNSQDEVIFGKVYSIRHTYLKDKAGWALGIVTGDNRRYLLQTKEQDTEPVYKGSDVDRFVLKKPSSFLRFQPDKFQQTAPEQKYRAAEKLIYRFISKRLVFAYDDQGSLTLNSANILIPEPGNYPVKLILALFNSSLYQFLFRKKFHTLKVLKGDLELLPLPLWEQAVIDHILQLTDRIIVGEDLFEILDEFIMEQFRLTPEERRHIRDFSA</sequence>
<dbReference type="InterPro" id="IPR050953">
    <property type="entry name" value="N4_N6_ade-DNA_methylase"/>
</dbReference>
<reference evidence="8 9" key="1">
    <citation type="submission" date="2019-12" db="EMBL/GenBank/DDBJ databases">
        <title>Sequence classification of anaerobic respiratory reductive dehalogenases: First we see many, then we see few.</title>
        <authorList>
            <person name="Molenda O."/>
            <person name="Puentes Jacome L.A."/>
            <person name="Cao X."/>
            <person name="Nesbo C.L."/>
            <person name="Tang S."/>
            <person name="Morson N."/>
            <person name="Patron J."/>
            <person name="Lomheim L."/>
            <person name="Wishart D.S."/>
            <person name="Edwards E.A."/>
        </authorList>
    </citation>
    <scope>NUCLEOTIDE SEQUENCE [LARGE SCALE GENOMIC DNA]</scope>
    <source>
        <strain evidence="8 9">12DCA</strain>
    </source>
</reference>
<evidence type="ECO:0000259" key="7">
    <source>
        <dbReference type="Pfam" id="PF12950"/>
    </source>
</evidence>
<protein>
    <recommendedName>
        <fullName evidence="1">site-specific DNA-methyltransferase (adenine-specific)</fullName>
        <ecNumber evidence="1">2.1.1.72</ecNumber>
    </recommendedName>
</protein>
<dbReference type="AlphaFoldDB" id="A0A857DH49"/>
<proteinExistence type="predicted"/>
<evidence type="ECO:0000256" key="2">
    <source>
        <dbReference type="ARBA" id="ARBA00022603"/>
    </source>
</evidence>
<dbReference type="PANTHER" id="PTHR33841:SF1">
    <property type="entry name" value="DNA METHYLTRANSFERASE A"/>
    <property type="match status" value="1"/>
</dbReference>
<keyword evidence="3" id="KW-0808">Transferase</keyword>
<dbReference type="GO" id="GO:0009307">
    <property type="term" value="P:DNA restriction-modification system"/>
    <property type="evidence" value="ECO:0007669"/>
    <property type="project" value="UniProtKB-KW"/>
</dbReference>
<evidence type="ECO:0000313" key="8">
    <source>
        <dbReference type="EMBL" id="QHA00123.1"/>
    </source>
</evidence>
<feature type="domain" description="TaqI-like C-terminal specificity" evidence="7">
    <location>
        <begin position="496"/>
        <end position="608"/>
    </location>
</feature>
<keyword evidence="2 8" id="KW-0489">Methyltransferase</keyword>
<evidence type="ECO:0000256" key="4">
    <source>
        <dbReference type="ARBA" id="ARBA00022747"/>
    </source>
</evidence>
<evidence type="ECO:0000259" key="6">
    <source>
        <dbReference type="Pfam" id="PF02384"/>
    </source>
</evidence>
<dbReference type="InterPro" id="IPR002052">
    <property type="entry name" value="DNA_methylase_N6_adenine_CS"/>
</dbReference>
<dbReference type="EC" id="2.1.1.72" evidence="1"/>
<dbReference type="SUPFAM" id="SSF46955">
    <property type="entry name" value="Putative DNA-binding domain"/>
    <property type="match status" value="1"/>
</dbReference>
<evidence type="ECO:0000313" key="9">
    <source>
        <dbReference type="Proteomes" id="UP000430508"/>
    </source>
</evidence>